<evidence type="ECO:0000256" key="1">
    <source>
        <dbReference type="SAM" id="MobiDB-lite"/>
    </source>
</evidence>
<feature type="compositionally biased region" description="Basic residues" evidence="1">
    <location>
        <begin position="115"/>
        <end position="124"/>
    </location>
</feature>
<evidence type="ECO:0000313" key="3">
    <source>
        <dbReference type="Proteomes" id="UP001150062"/>
    </source>
</evidence>
<dbReference type="Proteomes" id="UP001150062">
    <property type="component" value="Unassembled WGS sequence"/>
</dbReference>
<feature type="region of interest" description="Disordered" evidence="1">
    <location>
        <begin position="107"/>
        <end position="154"/>
    </location>
</feature>
<protein>
    <submittedName>
        <fullName evidence="2">Uncharacterized protein</fullName>
    </submittedName>
</protein>
<proteinExistence type="predicted"/>
<comment type="caution">
    <text evidence="2">The sequence shown here is derived from an EMBL/GenBank/DDBJ whole genome shotgun (WGS) entry which is preliminary data.</text>
</comment>
<name>A0ABQ8Y8U9_9EUKA</name>
<reference evidence="2" key="1">
    <citation type="submission" date="2022-08" db="EMBL/GenBank/DDBJ databases">
        <title>Novel sulfate-reducing endosymbionts in the free-living metamonad Anaeramoeba.</title>
        <authorList>
            <person name="Jerlstrom-Hultqvist J."/>
            <person name="Cepicka I."/>
            <person name="Gallot-Lavallee L."/>
            <person name="Salas-Leiva D."/>
            <person name="Curtis B.A."/>
            <person name="Zahonova K."/>
            <person name="Pipaliya S."/>
            <person name="Dacks J."/>
            <person name="Roger A.J."/>
        </authorList>
    </citation>
    <scope>NUCLEOTIDE SEQUENCE</scope>
    <source>
        <strain evidence="2">Schooner1</strain>
    </source>
</reference>
<evidence type="ECO:0000313" key="2">
    <source>
        <dbReference type="EMBL" id="KAJ6241014.1"/>
    </source>
</evidence>
<organism evidence="2 3">
    <name type="scientific">Anaeramoeba flamelloides</name>
    <dbReference type="NCBI Taxonomy" id="1746091"/>
    <lineage>
        <taxon>Eukaryota</taxon>
        <taxon>Metamonada</taxon>
        <taxon>Anaeramoebidae</taxon>
        <taxon>Anaeramoeba</taxon>
    </lineage>
</organism>
<keyword evidence="3" id="KW-1185">Reference proteome</keyword>
<dbReference type="EMBL" id="JAOAOG010000197">
    <property type="protein sequence ID" value="KAJ6241014.1"/>
    <property type="molecule type" value="Genomic_DNA"/>
</dbReference>
<sequence>MIGKATYPNIVTISQNKENETPIEYSDRYLKRLLVLMKFSKIDDQNFRIGSNKELISQTNAKNTFFEGNNTAQKSFSVCNSKCFKKRSKVKVQLCKVNERPMTNKKKVSNINSKSKPKCQLKKNRSYESSFPKLQPKERQDQQSTGKCHKKVKSHHTVEIKSEQNLFAAITKPQLANLLTQKPKPNWGKRLFLLKKFDKTLVVGNPENLVDPLSKPSSSSTQPIKIIINKNIFPLLIEITKGIKKNDNFQTYKNAYKSCQRGLIEWFRRKKFQNKVRYSRDRMEFVPMN</sequence>
<accession>A0ABQ8Y8U9</accession>
<gene>
    <name evidence="2" type="ORF">M0813_23663</name>
</gene>